<dbReference type="Gene3D" id="2.40.180.10">
    <property type="entry name" value="Catalase core domain"/>
    <property type="match status" value="1"/>
</dbReference>
<accession>A0AA43QRQ7</accession>
<reference evidence="2" key="1">
    <citation type="journal article" date="2023" name="Genome Biol. Evol.">
        <title>First Whole Genome Sequence and Flow Cytometry Genome Size Data for the Lichen-Forming Fungus Ramalina farinacea (Ascomycota).</title>
        <authorList>
            <person name="Llewellyn T."/>
            <person name="Mian S."/>
            <person name="Hill R."/>
            <person name="Leitch I.J."/>
            <person name="Gaya E."/>
        </authorList>
    </citation>
    <scope>NUCLEOTIDE SEQUENCE</scope>
    <source>
        <strain evidence="2">LIQ254RAFAR</strain>
    </source>
</reference>
<feature type="region of interest" description="Disordered" evidence="1">
    <location>
        <begin position="351"/>
        <end position="387"/>
    </location>
</feature>
<evidence type="ECO:0000313" key="2">
    <source>
        <dbReference type="EMBL" id="MDI1490494.1"/>
    </source>
</evidence>
<name>A0AA43QRQ7_9LECA</name>
<comment type="caution">
    <text evidence="2">The sequence shown here is derived from an EMBL/GenBank/DDBJ whole genome shotgun (WGS) entry which is preliminary data.</text>
</comment>
<dbReference type="EMBL" id="JAPUFD010000012">
    <property type="protein sequence ID" value="MDI1490494.1"/>
    <property type="molecule type" value="Genomic_DNA"/>
</dbReference>
<feature type="compositionally biased region" description="Low complexity" evidence="1">
    <location>
        <begin position="371"/>
        <end position="380"/>
    </location>
</feature>
<dbReference type="PANTHER" id="PTHR36195:SF4">
    <property type="entry name" value="DOMAIN PROTEIN, PUTATIVE (AFU_ORTHOLOGUE AFUA_5G01990)-RELATED"/>
    <property type="match status" value="1"/>
</dbReference>
<dbReference type="SUPFAM" id="SSF56634">
    <property type="entry name" value="Heme-dependent catalase-like"/>
    <property type="match status" value="1"/>
</dbReference>
<evidence type="ECO:0000313" key="3">
    <source>
        <dbReference type="Proteomes" id="UP001161017"/>
    </source>
</evidence>
<sequence>MDISNKAEDQAAMANRKYLSWKSEGVEKIPPNEAEDIQAVADMINAMQKAQYNSHRHCYTGTHARTQGIVKGKVIVEEDLPKHLKQSMFEHAGEYPVVCRYSSEPGDPGLDDRIPQPRGFAMKLFNVPGEMFDSTKTAQDIEFNSTPALDLADAKTTKEIIDLRINYGGNQPELYKRLEARPDTDLQKFRDSVRNTHLESTRQYSQTAYRFGQYVAKYCLVPSSETQRKLYEETVKPDSDPSDILSQWLQNFHAQHDAEYLWQFQLLENLEDQPVEYAGKVWDPEKYPWQTVAKLVIPKQESFDYELKSFWEDHMRIDPWLGLKTLQPLGSPNRLRKVVYPASSGLRRKMNGRKEVQVHSMEQIPGPPTPSTNGTNATNSIEPLQVN</sequence>
<organism evidence="2 3">
    <name type="scientific">Ramalina farinacea</name>
    <dbReference type="NCBI Taxonomy" id="258253"/>
    <lineage>
        <taxon>Eukaryota</taxon>
        <taxon>Fungi</taxon>
        <taxon>Dikarya</taxon>
        <taxon>Ascomycota</taxon>
        <taxon>Pezizomycotina</taxon>
        <taxon>Lecanoromycetes</taxon>
        <taxon>OSLEUM clade</taxon>
        <taxon>Lecanoromycetidae</taxon>
        <taxon>Lecanorales</taxon>
        <taxon>Lecanorineae</taxon>
        <taxon>Ramalinaceae</taxon>
        <taxon>Ramalina</taxon>
    </lineage>
</organism>
<protein>
    <recommendedName>
        <fullName evidence="4">Catalase</fullName>
    </recommendedName>
</protein>
<dbReference type="PANTHER" id="PTHR36195">
    <property type="entry name" value="DOMAIN PROTEIN, PUTATIVE (AFU_ORTHOLOGUE AFUA_5G01990)-RELATED-RELATED"/>
    <property type="match status" value="1"/>
</dbReference>
<gene>
    <name evidence="2" type="ORF">OHK93_001698</name>
</gene>
<evidence type="ECO:0000256" key="1">
    <source>
        <dbReference type="SAM" id="MobiDB-lite"/>
    </source>
</evidence>
<proteinExistence type="predicted"/>
<dbReference type="GO" id="GO:0020037">
    <property type="term" value="F:heme binding"/>
    <property type="evidence" value="ECO:0007669"/>
    <property type="project" value="InterPro"/>
</dbReference>
<evidence type="ECO:0008006" key="4">
    <source>
        <dbReference type="Google" id="ProtNLM"/>
    </source>
</evidence>
<dbReference type="AlphaFoldDB" id="A0AA43QRQ7"/>
<keyword evidence="3" id="KW-1185">Reference proteome</keyword>
<dbReference type="Proteomes" id="UP001161017">
    <property type="component" value="Unassembled WGS sequence"/>
</dbReference>
<dbReference type="InterPro" id="IPR020835">
    <property type="entry name" value="Catalase_sf"/>
</dbReference>